<reference evidence="1" key="1">
    <citation type="submission" date="2023-07" db="EMBL/GenBank/DDBJ databases">
        <title>Black Yeasts Isolated from many extreme environments.</title>
        <authorList>
            <person name="Coleine C."/>
            <person name="Stajich J.E."/>
            <person name="Selbmann L."/>
        </authorList>
    </citation>
    <scope>NUCLEOTIDE SEQUENCE</scope>
    <source>
        <strain evidence="1">CCFEE 5485</strain>
    </source>
</reference>
<dbReference type="EMBL" id="JAUTXT010000022">
    <property type="protein sequence ID" value="KAK3673948.1"/>
    <property type="molecule type" value="Genomic_DNA"/>
</dbReference>
<sequence length="173" mass="19133">MTAQRLTHDDSGRLIPICCAADVSAEVKDRLLQRAQDYGNGNAMQIFLVFVDSLTIQYNEQSEHGHNTSSDPASPFKDKTSQECAALLQELRRNGADIDFELFAIIDKRSLQDETALIVDAQLDGEEFYDFGTLRVPFELTYGRLASYSVGDASGSVDSVASLTMPNGVFRER</sequence>
<organism evidence="1 2">
    <name type="scientific">Recurvomyces mirabilis</name>
    <dbReference type="NCBI Taxonomy" id="574656"/>
    <lineage>
        <taxon>Eukaryota</taxon>
        <taxon>Fungi</taxon>
        <taxon>Dikarya</taxon>
        <taxon>Ascomycota</taxon>
        <taxon>Pezizomycotina</taxon>
        <taxon>Dothideomycetes</taxon>
        <taxon>Dothideomycetidae</taxon>
        <taxon>Mycosphaerellales</taxon>
        <taxon>Teratosphaeriaceae</taxon>
        <taxon>Recurvomyces</taxon>
    </lineage>
</organism>
<dbReference type="AlphaFoldDB" id="A0AAE0WLJ6"/>
<comment type="caution">
    <text evidence="1">The sequence shown here is derived from an EMBL/GenBank/DDBJ whole genome shotgun (WGS) entry which is preliminary data.</text>
</comment>
<name>A0AAE0WLJ6_9PEZI</name>
<keyword evidence="2" id="KW-1185">Reference proteome</keyword>
<evidence type="ECO:0000313" key="2">
    <source>
        <dbReference type="Proteomes" id="UP001274830"/>
    </source>
</evidence>
<accession>A0AAE0WLJ6</accession>
<evidence type="ECO:0000313" key="1">
    <source>
        <dbReference type="EMBL" id="KAK3673948.1"/>
    </source>
</evidence>
<gene>
    <name evidence="1" type="ORF">LTR78_006150</name>
</gene>
<protein>
    <submittedName>
        <fullName evidence="1">Uncharacterized protein</fullName>
    </submittedName>
</protein>
<proteinExistence type="predicted"/>
<dbReference type="Proteomes" id="UP001274830">
    <property type="component" value="Unassembled WGS sequence"/>
</dbReference>